<sequence length="496" mass="52212">MAKTDWKFNDIVTETDMNELGQEVNDQAAAIGDMSTVPTEAKDAAGAIGELHGEKLDQAGGKMTGALFVETAAREISAGSWADMSANSTGYALFAQNCYTAHNNEYRYSNTNSSLGARGIRFNHTTASVEYFDTGAIATAADLAFTPNWINMRPDTAATANRTILRDANGRAKVAAPMASDDIARLDTVQNFGYGATSGTGSAYTAAIGLVSALTEGLRVTIKLHAANGASPTLNINGLGAKAIVKPSGSAPTVGLLKASSIYTLIYNGAAFTLQGEGGEYGTAIAADVLEGKSIGTETGIVTGTMSSRAGVQAPTSTAQWGNGDLAAYLSPGYYNGELRIGVAQLQAAEPDLWSPNIKNGITIFGITGTLAEWAYNAGDIVQTRYTSARTTSSMSPVVGAVFEVTRGGTFKFEFKQLSNNVAVTSYVQLYRNGLAYGNLWSTNDYYGINRSESLTLTTGDKIQFMLWVNNNVNGGTSSFTDLLVKSSLNVPYFSS</sequence>
<dbReference type="OrthoDB" id="2666862at2"/>
<evidence type="ECO:0000313" key="2">
    <source>
        <dbReference type="Proteomes" id="UP000183410"/>
    </source>
</evidence>
<organism evidence="1 2">
    <name type="scientific">Paenibacillus algorifonticola</name>
    <dbReference type="NCBI Taxonomy" id="684063"/>
    <lineage>
        <taxon>Bacteria</taxon>
        <taxon>Bacillati</taxon>
        <taxon>Bacillota</taxon>
        <taxon>Bacilli</taxon>
        <taxon>Bacillales</taxon>
        <taxon>Paenibacillaceae</taxon>
        <taxon>Paenibacillus</taxon>
    </lineage>
</organism>
<gene>
    <name evidence="1" type="ORF">SAMN04487969_11022</name>
</gene>
<dbReference type="EMBL" id="FONN01000010">
    <property type="protein sequence ID" value="SFE96011.1"/>
    <property type="molecule type" value="Genomic_DNA"/>
</dbReference>
<dbReference type="RefSeq" id="WP_052736780.1">
    <property type="nucleotide sequence ID" value="NZ_FONN01000010.1"/>
</dbReference>
<evidence type="ECO:0000313" key="1">
    <source>
        <dbReference type="EMBL" id="SFE96011.1"/>
    </source>
</evidence>
<proteinExistence type="predicted"/>
<keyword evidence="2" id="KW-1185">Reference proteome</keyword>
<reference evidence="2" key="1">
    <citation type="submission" date="2016-10" db="EMBL/GenBank/DDBJ databases">
        <authorList>
            <person name="Varghese N."/>
            <person name="Submissions S."/>
        </authorList>
    </citation>
    <scope>NUCLEOTIDE SEQUENCE [LARGE SCALE GENOMIC DNA]</scope>
    <source>
        <strain evidence="2">CGMCC 1.10223</strain>
    </source>
</reference>
<dbReference type="Proteomes" id="UP000183410">
    <property type="component" value="Unassembled WGS sequence"/>
</dbReference>
<dbReference type="AlphaFoldDB" id="A0A1I2EUL8"/>
<protein>
    <submittedName>
        <fullName evidence="1">Uncharacterized protein</fullName>
    </submittedName>
</protein>
<name>A0A1I2EUL8_9BACL</name>
<accession>A0A1I2EUL8</accession>